<proteinExistence type="predicted"/>
<sequence>MRNIQCKSWVFFAIKGKFQAVINAIAKLDCSFFFLIDKLVAL</sequence>
<reference evidence="1 2" key="1">
    <citation type="submission" date="2009-01" db="EMBL/GenBank/DDBJ databases">
        <authorList>
            <person name="Qin X."/>
            <person name="Bachman B."/>
            <person name="Battles P."/>
            <person name="Bell A."/>
            <person name="Bess C."/>
            <person name="Bickham C."/>
            <person name="Chaboub L."/>
            <person name="Chen D."/>
            <person name="Coyle M."/>
            <person name="Deiros D.R."/>
            <person name="Dinh H."/>
            <person name="Forbes L."/>
            <person name="Fowler G."/>
            <person name="Francisco L."/>
            <person name="Fu Q."/>
            <person name="Gubbala S."/>
            <person name="Hale W."/>
            <person name="Han Y."/>
            <person name="Hemphill L."/>
            <person name="Highlander S.K."/>
            <person name="Hirani K."/>
            <person name="Hogues M."/>
            <person name="Jackson L."/>
            <person name="Jakkamsetti A."/>
            <person name="Javaid M."/>
            <person name="Jiang H."/>
            <person name="Korchina V."/>
            <person name="Kovar C."/>
            <person name="Lara F."/>
            <person name="Lee S."/>
            <person name="Mata R."/>
            <person name="Mathew T."/>
            <person name="Moen C."/>
            <person name="Morales K."/>
            <person name="Munidasa M."/>
            <person name="Nazareth L."/>
            <person name="Ngo R."/>
            <person name="Nguyen L."/>
            <person name="Okwuonu G."/>
            <person name="Ongeri F."/>
            <person name="Patil S."/>
            <person name="Petrosino J."/>
            <person name="Pham C."/>
            <person name="Pham P."/>
            <person name="Pu L.-L."/>
            <person name="Puazo M."/>
            <person name="Raj R."/>
            <person name="Reid J."/>
            <person name="Rouhana J."/>
            <person name="Saada N."/>
            <person name="Shang Y."/>
            <person name="Simmons D."/>
            <person name="Thornton R."/>
            <person name="Warren J."/>
            <person name="Weissenberger G."/>
            <person name="Zhang J."/>
            <person name="Zhang L."/>
            <person name="Zhou C."/>
            <person name="Zhu D."/>
            <person name="Muzny D."/>
            <person name="Worley K."/>
            <person name="Gibbs R."/>
        </authorList>
    </citation>
    <scope>NUCLEOTIDE SEQUENCE [LARGE SCALE GENOMIC DNA]</scope>
    <source>
        <strain evidence="1 2">CF48-3A</strain>
    </source>
</reference>
<name>A0A8D9RWK0_LIMRT</name>
<organism evidence="1 2">
    <name type="scientific">Limosilactobacillus reuteri CF48-3A</name>
    <dbReference type="NCBI Taxonomy" id="525341"/>
    <lineage>
        <taxon>Bacteria</taxon>
        <taxon>Bacillati</taxon>
        <taxon>Bacillota</taxon>
        <taxon>Bacilli</taxon>
        <taxon>Lactobacillales</taxon>
        <taxon>Lactobacillaceae</taxon>
        <taxon>Limosilactobacillus</taxon>
    </lineage>
</organism>
<gene>
    <name evidence="1" type="ORF">HMPREF0534_2130</name>
</gene>
<protein>
    <submittedName>
        <fullName evidence="1">Uncharacterized protein</fullName>
    </submittedName>
</protein>
<comment type="caution">
    <text evidence="1">The sequence shown here is derived from an EMBL/GenBank/DDBJ whole genome shotgun (WGS) entry which is preliminary data.</text>
</comment>
<evidence type="ECO:0000313" key="2">
    <source>
        <dbReference type="Proteomes" id="UP000003419"/>
    </source>
</evidence>
<dbReference type="Proteomes" id="UP000003419">
    <property type="component" value="Unassembled WGS sequence"/>
</dbReference>
<evidence type="ECO:0000313" key="1">
    <source>
        <dbReference type="EMBL" id="EEI64552.1"/>
    </source>
</evidence>
<accession>A0A8D9RWK0</accession>
<dbReference type="AlphaFoldDB" id="A0A8D9RWK0"/>
<dbReference type="EMBL" id="ACHG01000239">
    <property type="protein sequence ID" value="EEI64552.1"/>
    <property type="molecule type" value="Genomic_DNA"/>
</dbReference>